<keyword evidence="2" id="KW-0479">Metal-binding</keyword>
<dbReference type="SMART" id="SM00702">
    <property type="entry name" value="P4Hc"/>
    <property type="match status" value="1"/>
</dbReference>
<dbReference type="VEuPathDB" id="FungiDB:SPPG_07241"/>
<keyword evidence="4" id="KW-0560">Oxidoreductase</keyword>
<feature type="region of interest" description="Disordered" evidence="6">
    <location>
        <begin position="225"/>
        <end position="256"/>
    </location>
</feature>
<dbReference type="EMBL" id="KQ257464">
    <property type="protein sequence ID" value="KNC97312.1"/>
    <property type="molecule type" value="Genomic_DNA"/>
</dbReference>
<dbReference type="InParanoid" id="A0A0L0H7V7"/>
<evidence type="ECO:0000313" key="8">
    <source>
        <dbReference type="EMBL" id="KNC97312.1"/>
    </source>
</evidence>
<name>A0A0L0H7V7_SPIPD</name>
<feature type="compositionally biased region" description="Polar residues" evidence="6">
    <location>
        <begin position="228"/>
        <end position="238"/>
    </location>
</feature>
<evidence type="ECO:0000256" key="1">
    <source>
        <dbReference type="ARBA" id="ARBA00001961"/>
    </source>
</evidence>
<dbReference type="PANTHER" id="PTHR10869:SF236">
    <property type="entry name" value="PROLYL 4-HYDROXYLASE ALPHA SUBUNIT DOMAIN-CONTAINING PROTEIN"/>
    <property type="match status" value="1"/>
</dbReference>
<feature type="domain" description="Prolyl 4-hydroxylase alpha subunit" evidence="7">
    <location>
        <begin position="96"/>
        <end position="319"/>
    </location>
</feature>
<dbReference type="AlphaFoldDB" id="A0A0L0H7V7"/>
<keyword evidence="9" id="KW-1185">Reference proteome</keyword>
<evidence type="ECO:0000256" key="4">
    <source>
        <dbReference type="ARBA" id="ARBA00023002"/>
    </source>
</evidence>
<dbReference type="InterPro" id="IPR045054">
    <property type="entry name" value="P4HA-like"/>
</dbReference>
<evidence type="ECO:0000259" key="7">
    <source>
        <dbReference type="SMART" id="SM00702"/>
    </source>
</evidence>
<evidence type="ECO:0000256" key="6">
    <source>
        <dbReference type="SAM" id="MobiDB-lite"/>
    </source>
</evidence>
<dbReference type="RefSeq" id="XP_016605352.1">
    <property type="nucleotide sequence ID" value="XM_016755405.1"/>
</dbReference>
<dbReference type="GeneID" id="27690469"/>
<evidence type="ECO:0000256" key="5">
    <source>
        <dbReference type="ARBA" id="ARBA00023004"/>
    </source>
</evidence>
<keyword evidence="3" id="KW-0223">Dioxygenase</keyword>
<keyword evidence="5" id="KW-0408">Iron</keyword>
<organism evidence="8 9">
    <name type="scientific">Spizellomyces punctatus (strain DAOM BR117)</name>
    <dbReference type="NCBI Taxonomy" id="645134"/>
    <lineage>
        <taxon>Eukaryota</taxon>
        <taxon>Fungi</taxon>
        <taxon>Fungi incertae sedis</taxon>
        <taxon>Chytridiomycota</taxon>
        <taxon>Chytridiomycota incertae sedis</taxon>
        <taxon>Chytridiomycetes</taxon>
        <taxon>Spizellomycetales</taxon>
        <taxon>Spizellomycetaceae</taxon>
        <taxon>Spizellomyces</taxon>
    </lineage>
</organism>
<dbReference type="Gene3D" id="2.60.120.620">
    <property type="entry name" value="q2cbj1_9rhob like domain"/>
    <property type="match status" value="1"/>
</dbReference>
<dbReference type="PANTHER" id="PTHR10869">
    <property type="entry name" value="PROLYL 4-HYDROXYLASE ALPHA SUBUNIT"/>
    <property type="match status" value="1"/>
</dbReference>
<proteinExistence type="predicted"/>
<dbReference type="GO" id="GO:0004656">
    <property type="term" value="F:procollagen-proline 4-dioxygenase activity"/>
    <property type="evidence" value="ECO:0007669"/>
    <property type="project" value="TreeGrafter"/>
</dbReference>
<sequence length="323" mass="36087">MTPLEKTKWKAGEKSNMYTGVYDTDLGTATDRDNRSYAVSVQLVQFNIHLHLLTFRQTQTDAMNEPPESSYRYQRIWPSIKPKSHLTLQTPADPSTWIFLIPSLLTSSECSQLLAACTKAHPLQLSSHAQTRSVAFRDNDRSAFTSPELSHLIWNTAGLRSVIEQTPALNEVSKGLRACGLNNMWRLYRYREGQRFGPHYDEEAKGEGSQRGYFTLLIYLNGGEESCDTSGKAQATTKDSPKTKSRKGLKSNAKVEDDAPLEGGETVFYRGTLKNKKPVLSVAPVTGMALLHAQGGRCLLHEGAVVRKGSKWVLRSDLMYEPM</sequence>
<dbReference type="Proteomes" id="UP000053201">
    <property type="component" value="Unassembled WGS sequence"/>
</dbReference>
<evidence type="ECO:0000256" key="2">
    <source>
        <dbReference type="ARBA" id="ARBA00022723"/>
    </source>
</evidence>
<protein>
    <recommendedName>
        <fullName evidence="7">Prolyl 4-hydroxylase alpha subunit domain-containing protein</fullName>
    </recommendedName>
</protein>
<evidence type="ECO:0000256" key="3">
    <source>
        <dbReference type="ARBA" id="ARBA00022964"/>
    </source>
</evidence>
<dbReference type="GO" id="GO:0031418">
    <property type="term" value="F:L-ascorbic acid binding"/>
    <property type="evidence" value="ECO:0007669"/>
    <property type="project" value="InterPro"/>
</dbReference>
<reference evidence="8 9" key="1">
    <citation type="submission" date="2009-08" db="EMBL/GenBank/DDBJ databases">
        <title>The Genome Sequence of Spizellomyces punctatus strain DAOM BR117.</title>
        <authorList>
            <consortium name="The Broad Institute Genome Sequencing Platform"/>
            <person name="Russ C."/>
            <person name="Cuomo C."/>
            <person name="Shea T."/>
            <person name="Young S.K."/>
            <person name="Zeng Q."/>
            <person name="Koehrsen M."/>
            <person name="Haas B."/>
            <person name="Borodovsky M."/>
            <person name="Guigo R."/>
            <person name="Alvarado L."/>
            <person name="Berlin A."/>
            <person name="Bochicchio J."/>
            <person name="Borenstein D."/>
            <person name="Chapman S."/>
            <person name="Chen Z."/>
            <person name="Engels R."/>
            <person name="Freedman E."/>
            <person name="Gellesch M."/>
            <person name="Goldberg J."/>
            <person name="Griggs A."/>
            <person name="Gujja S."/>
            <person name="Heiman D."/>
            <person name="Hepburn T."/>
            <person name="Howarth C."/>
            <person name="Jen D."/>
            <person name="Larson L."/>
            <person name="Lewis B."/>
            <person name="Mehta T."/>
            <person name="Park D."/>
            <person name="Pearson M."/>
            <person name="Roberts A."/>
            <person name="Saif S."/>
            <person name="Shenoy N."/>
            <person name="Sisk P."/>
            <person name="Stolte C."/>
            <person name="Sykes S."/>
            <person name="Thomson T."/>
            <person name="Walk T."/>
            <person name="White J."/>
            <person name="Yandava C."/>
            <person name="Burger G."/>
            <person name="Gray M.W."/>
            <person name="Holland P.W.H."/>
            <person name="King N."/>
            <person name="Lang F.B.F."/>
            <person name="Roger A.J."/>
            <person name="Ruiz-Trillo I."/>
            <person name="Lander E."/>
            <person name="Nusbaum C."/>
        </authorList>
    </citation>
    <scope>NUCLEOTIDE SEQUENCE [LARGE SCALE GENOMIC DNA]</scope>
    <source>
        <strain evidence="8 9">DAOM BR117</strain>
    </source>
</reference>
<evidence type="ECO:0000313" key="9">
    <source>
        <dbReference type="Proteomes" id="UP000053201"/>
    </source>
</evidence>
<dbReference type="GO" id="GO:0005783">
    <property type="term" value="C:endoplasmic reticulum"/>
    <property type="evidence" value="ECO:0007669"/>
    <property type="project" value="TreeGrafter"/>
</dbReference>
<dbReference type="OMA" id="QFFGQHY"/>
<dbReference type="InterPro" id="IPR006620">
    <property type="entry name" value="Pro_4_hyd_alph"/>
</dbReference>
<dbReference type="GO" id="GO:0005506">
    <property type="term" value="F:iron ion binding"/>
    <property type="evidence" value="ECO:0007669"/>
    <property type="project" value="InterPro"/>
</dbReference>
<gene>
    <name evidence="8" type="ORF">SPPG_07241</name>
</gene>
<accession>A0A0L0H7V7</accession>
<dbReference type="eggNOG" id="ENOG502QR14">
    <property type="taxonomic scope" value="Eukaryota"/>
</dbReference>
<dbReference type="OrthoDB" id="69177at2759"/>
<comment type="cofactor">
    <cofactor evidence="1">
        <name>L-ascorbate</name>
        <dbReference type="ChEBI" id="CHEBI:38290"/>
    </cofactor>
</comment>